<accession>A0A9W9I1N0</accession>
<feature type="transmembrane region" description="Helical" evidence="1">
    <location>
        <begin position="89"/>
        <end position="106"/>
    </location>
</feature>
<gene>
    <name evidence="2" type="ORF">N7482_005040</name>
</gene>
<name>A0A9W9I1N0_9EURO</name>
<keyword evidence="1" id="KW-1133">Transmembrane helix</keyword>
<keyword evidence="1" id="KW-0472">Membrane</keyword>
<dbReference type="AlphaFoldDB" id="A0A9W9I1N0"/>
<keyword evidence="3" id="KW-1185">Reference proteome</keyword>
<protein>
    <submittedName>
        <fullName evidence="2">Uncharacterized protein</fullName>
    </submittedName>
</protein>
<feature type="transmembrane region" description="Helical" evidence="1">
    <location>
        <begin position="118"/>
        <end position="135"/>
    </location>
</feature>
<evidence type="ECO:0000313" key="2">
    <source>
        <dbReference type="EMBL" id="KAJ5166259.1"/>
    </source>
</evidence>
<proteinExistence type="predicted"/>
<feature type="transmembrane region" description="Helical" evidence="1">
    <location>
        <begin position="58"/>
        <end position="77"/>
    </location>
</feature>
<dbReference type="Proteomes" id="UP001149163">
    <property type="component" value="Unassembled WGS sequence"/>
</dbReference>
<reference evidence="2" key="2">
    <citation type="journal article" date="2023" name="IMA Fungus">
        <title>Comparative genomic study of the Penicillium genus elucidates a diverse pangenome and 15 lateral gene transfer events.</title>
        <authorList>
            <person name="Petersen C."/>
            <person name="Sorensen T."/>
            <person name="Nielsen M.R."/>
            <person name="Sondergaard T.E."/>
            <person name="Sorensen J.L."/>
            <person name="Fitzpatrick D.A."/>
            <person name="Frisvad J.C."/>
            <person name="Nielsen K.L."/>
        </authorList>
    </citation>
    <scope>NUCLEOTIDE SEQUENCE</scope>
    <source>
        <strain evidence="2">IBT 26290</strain>
    </source>
</reference>
<dbReference type="GeneID" id="81426341"/>
<organism evidence="2 3">
    <name type="scientific">Penicillium canariense</name>
    <dbReference type="NCBI Taxonomy" id="189055"/>
    <lineage>
        <taxon>Eukaryota</taxon>
        <taxon>Fungi</taxon>
        <taxon>Dikarya</taxon>
        <taxon>Ascomycota</taxon>
        <taxon>Pezizomycotina</taxon>
        <taxon>Eurotiomycetes</taxon>
        <taxon>Eurotiomycetidae</taxon>
        <taxon>Eurotiales</taxon>
        <taxon>Aspergillaceae</taxon>
        <taxon>Penicillium</taxon>
    </lineage>
</organism>
<feature type="transmembrane region" description="Helical" evidence="1">
    <location>
        <begin position="20"/>
        <end position="38"/>
    </location>
</feature>
<evidence type="ECO:0000313" key="3">
    <source>
        <dbReference type="Proteomes" id="UP001149163"/>
    </source>
</evidence>
<sequence>MKEARTATLSSEKLEARSYAIISLGIMCLVALLTHILLSPPLNPPSSPGEEMNAMVLRGLGSSVLFFVWAVGLAAWGKNLAEFSIHKRNQSFIFGLVAGNVSLAYLILTKPHAPAQEYITYTLWPAHVALAIGVLF</sequence>
<dbReference type="EMBL" id="JAPQKN010000003">
    <property type="protein sequence ID" value="KAJ5166259.1"/>
    <property type="molecule type" value="Genomic_DNA"/>
</dbReference>
<reference evidence="2" key="1">
    <citation type="submission" date="2022-11" db="EMBL/GenBank/DDBJ databases">
        <authorList>
            <person name="Petersen C."/>
        </authorList>
    </citation>
    <scope>NUCLEOTIDE SEQUENCE</scope>
    <source>
        <strain evidence="2">IBT 26290</strain>
    </source>
</reference>
<keyword evidence="1" id="KW-0812">Transmembrane</keyword>
<comment type="caution">
    <text evidence="2">The sequence shown here is derived from an EMBL/GenBank/DDBJ whole genome shotgun (WGS) entry which is preliminary data.</text>
</comment>
<dbReference type="RefSeq" id="XP_056542720.1">
    <property type="nucleotide sequence ID" value="XM_056687165.1"/>
</dbReference>
<evidence type="ECO:0000256" key="1">
    <source>
        <dbReference type="SAM" id="Phobius"/>
    </source>
</evidence>
<dbReference type="OrthoDB" id="10518208at2759"/>